<proteinExistence type="predicted"/>
<dbReference type="EMBL" id="JABCKI010006200">
    <property type="protein sequence ID" value="KAG5635025.1"/>
    <property type="molecule type" value="Genomic_DNA"/>
</dbReference>
<accession>A0A9P7K3K9</accession>
<sequence>MTYRMILNMQSLKSRRELESSTTGYLDTVFDTTNEFEMDEMNVEDEDSLS</sequence>
<name>A0A9P7K3K9_9AGAR</name>
<gene>
    <name evidence="1" type="ORF">H0H81_012678</name>
</gene>
<evidence type="ECO:0000313" key="1">
    <source>
        <dbReference type="EMBL" id="KAG5635025.1"/>
    </source>
</evidence>
<protein>
    <submittedName>
        <fullName evidence="1">Uncharacterized protein</fullName>
    </submittedName>
</protein>
<dbReference type="Proteomes" id="UP000717328">
    <property type="component" value="Unassembled WGS sequence"/>
</dbReference>
<comment type="caution">
    <text evidence="1">The sequence shown here is derived from an EMBL/GenBank/DDBJ whole genome shotgun (WGS) entry which is preliminary data.</text>
</comment>
<keyword evidence="2" id="KW-1185">Reference proteome</keyword>
<reference evidence="1" key="2">
    <citation type="submission" date="2021-10" db="EMBL/GenBank/DDBJ databases">
        <title>Phylogenomics reveals ancestral predisposition of the termite-cultivated fungus Termitomyces towards a domesticated lifestyle.</title>
        <authorList>
            <person name="Auxier B."/>
            <person name="Grum-Grzhimaylo A."/>
            <person name="Cardenas M.E."/>
            <person name="Lodge J.D."/>
            <person name="Laessoe T."/>
            <person name="Pedersen O."/>
            <person name="Smith M.E."/>
            <person name="Kuyper T.W."/>
            <person name="Franco-Molano E.A."/>
            <person name="Baroni T.J."/>
            <person name="Aanen D.K."/>
        </authorList>
    </citation>
    <scope>NUCLEOTIDE SEQUENCE</scope>
    <source>
        <strain evidence="1">D49</strain>
    </source>
</reference>
<evidence type="ECO:0000313" key="2">
    <source>
        <dbReference type="Proteomes" id="UP000717328"/>
    </source>
</evidence>
<dbReference type="AlphaFoldDB" id="A0A9P7K3K9"/>
<reference evidence="1" key="1">
    <citation type="submission" date="2021-02" db="EMBL/GenBank/DDBJ databases">
        <authorList>
            <person name="Nieuwenhuis M."/>
            <person name="Van De Peppel L.J.J."/>
        </authorList>
    </citation>
    <scope>NUCLEOTIDE SEQUENCE</scope>
    <source>
        <strain evidence="1">D49</strain>
    </source>
</reference>
<organism evidence="1 2">
    <name type="scientific">Sphagnurus paluster</name>
    <dbReference type="NCBI Taxonomy" id="117069"/>
    <lineage>
        <taxon>Eukaryota</taxon>
        <taxon>Fungi</taxon>
        <taxon>Dikarya</taxon>
        <taxon>Basidiomycota</taxon>
        <taxon>Agaricomycotina</taxon>
        <taxon>Agaricomycetes</taxon>
        <taxon>Agaricomycetidae</taxon>
        <taxon>Agaricales</taxon>
        <taxon>Tricholomatineae</taxon>
        <taxon>Lyophyllaceae</taxon>
        <taxon>Sphagnurus</taxon>
    </lineage>
</organism>